<accession>A0A931G8P9</accession>
<name>A0A931G8P9_9MICC</name>
<dbReference type="PANTHER" id="PTHR35861">
    <property type="match status" value="1"/>
</dbReference>
<dbReference type="Pfam" id="PF17482">
    <property type="entry name" value="Phage_sheath_1C"/>
    <property type="match status" value="1"/>
</dbReference>
<dbReference type="Gene3D" id="3.40.50.11780">
    <property type="match status" value="2"/>
</dbReference>
<feature type="domain" description="Tail sheath protein subtilisin-like" evidence="2">
    <location>
        <begin position="363"/>
        <end position="534"/>
    </location>
</feature>
<dbReference type="InterPro" id="IPR052042">
    <property type="entry name" value="Tail_sheath_structural"/>
</dbReference>
<reference evidence="4 5" key="1">
    <citation type="submission" date="2020-11" db="EMBL/GenBank/DDBJ databases">
        <title>Arthrobacter antarcticus sp. nov., isolated from Antarctic Soil.</title>
        <authorList>
            <person name="Li J."/>
        </authorList>
    </citation>
    <scope>NUCLEOTIDE SEQUENCE [LARGE SCALE GENOMIC DNA]</scope>
    <source>
        <strain evidence="4 5">Z1-20</strain>
    </source>
</reference>
<keyword evidence="5" id="KW-1185">Reference proteome</keyword>
<evidence type="ECO:0000256" key="1">
    <source>
        <dbReference type="ARBA" id="ARBA00008005"/>
    </source>
</evidence>
<dbReference type="PANTHER" id="PTHR35861:SF1">
    <property type="entry name" value="PHAGE TAIL SHEATH PROTEIN"/>
    <property type="match status" value="1"/>
</dbReference>
<gene>
    <name evidence="4" type="ORF">IV500_00510</name>
</gene>
<evidence type="ECO:0000259" key="3">
    <source>
        <dbReference type="Pfam" id="PF17482"/>
    </source>
</evidence>
<dbReference type="InterPro" id="IPR035089">
    <property type="entry name" value="Phage_sheath_subtilisin"/>
</dbReference>
<evidence type="ECO:0000313" key="5">
    <source>
        <dbReference type="Proteomes" id="UP000655366"/>
    </source>
</evidence>
<dbReference type="InterPro" id="IPR020287">
    <property type="entry name" value="Tail_sheath_C"/>
</dbReference>
<protein>
    <submittedName>
        <fullName evidence="4">Phage tail sheath family protein</fullName>
    </submittedName>
</protein>
<comment type="caution">
    <text evidence="4">The sequence shown here is derived from an EMBL/GenBank/DDBJ whole genome shotgun (WGS) entry which is preliminary data.</text>
</comment>
<dbReference type="Proteomes" id="UP000655366">
    <property type="component" value="Unassembled WGS sequence"/>
</dbReference>
<dbReference type="AlphaFoldDB" id="A0A931G8P9"/>
<dbReference type="Pfam" id="PF04984">
    <property type="entry name" value="Phage_sheath_1"/>
    <property type="match status" value="1"/>
</dbReference>
<proteinExistence type="inferred from homology"/>
<dbReference type="EMBL" id="JADNYM010000001">
    <property type="protein sequence ID" value="MBG0737922.1"/>
    <property type="molecule type" value="Genomic_DNA"/>
</dbReference>
<comment type="similarity">
    <text evidence="1">Belongs to the myoviridae tail sheath protein family.</text>
</comment>
<sequence>MPEYLTPGVYLEETSFRSKSIEGVATSTFGVAGLTRYGPTPYDITPPGSARLPMTPQPTLVTSFTEFERAFGGLGDVGAGADQRNYLAFAARAFFGNGGRRLYVSRVFPFTQDANNLIDLTANFATLPLTAPAAGPPPVPPAPAAPPAAVWRARWPGIAGNEFSIKVSLQRSKNVLIGAAPAAAPGAPAKPGVLQGLGLDAVIEMYAGDAKIPPGTDPKTGKPNAPTAGNLRIVGSDGKGNQTLIDPATGAPTPVPSAGALASHLTVTVTVSWGRRIDVYPGLELGTTHPRSIAKVLQAADPTDESSLVWLDLSSAPPSPADLLTALLTLNQPTYLAGGTEGVALSADDVKGEKADPDDVNKAATGLEALLEVEDIAIVASPNAVSFSSEGERKTAVDDLIAHCEAPHAYRIGIIDPPENQSLSEVRTFRSQFDSTYAALYYPWLEIVDPTVKVDPSAAPARLALPPSGFTAGIYARTDVQRGVHKAPANEVILGITKFVQNVTYDRQAVLNPEGINALRFFEGRANRVWGARTVSSDPEWKYVNVRRLFIYLEHSIDKSTQWAVFEPNNERLWASIRQSIEDFLLVVWRTGALMGTKPEEAFFVRCDRTTMAQNDLDNGRLICLIGVAPTYPAEFVIFRIGQWTADAQQA</sequence>
<dbReference type="RefSeq" id="WP_196394869.1">
    <property type="nucleotide sequence ID" value="NZ_JADNYM010000001.1"/>
</dbReference>
<organism evidence="4 5">
    <name type="scientific">Arthrobacter terrae</name>
    <dbReference type="NCBI Taxonomy" id="2935737"/>
    <lineage>
        <taxon>Bacteria</taxon>
        <taxon>Bacillati</taxon>
        <taxon>Actinomycetota</taxon>
        <taxon>Actinomycetes</taxon>
        <taxon>Micrococcales</taxon>
        <taxon>Micrococcaceae</taxon>
        <taxon>Arthrobacter</taxon>
    </lineage>
</organism>
<evidence type="ECO:0000259" key="2">
    <source>
        <dbReference type="Pfam" id="PF04984"/>
    </source>
</evidence>
<evidence type="ECO:0000313" key="4">
    <source>
        <dbReference type="EMBL" id="MBG0737922.1"/>
    </source>
</evidence>
<feature type="domain" description="Tail sheath protein C-terminal" evidence="3">
    <location>
        <begin position="536"/>
        <end position="641"/>
    </location>
</feature>